<sequence>MEKAPNMEHTEEDLLDWWSPPKAATRKQLIWHYVQLALLVPIGTAFAVSLAFIMLGTVILVLGLLLFLPQLAISYLADRADVPEAMAQMISALALTICTVDLVRSRRAFERRRSEVFQEIASNVFRQQTPLGIAPAGESHDRIEPQ</sequence>
<evidence type="ECO:0000313" key="2">
    <source>
        <dbReference type="EMBL" id="QJR09891.1"/>
    </source>
</evidence>
<reference evidence="2 3" key="1">
    <citation type="submission" date="2020-04" db="EMBL/GenBank/DDBJ databases">
        <title>Usitatibacter rugosus gen. nov., sp. nov. and Usitatibacter palustris sp. nov., novel members of Usitatibacteraceae fam. nov. within the order Nitrosomonadales isolated from soil.</title>
        <authorList>
            <person name="Huber K.J."/>
            <person name="Neumann-Schaal M."/>
            <person name="Geppert A."/>
            <person name="Luckner M."/>
            <person name="Wanner G."/>
            <person name="Overmann J."/>
        </authorList>
    </citation>
    <scope>NUCLEOTIDE SEQUENCE [LARGE SCALE GENOMIC DNA]</scope>
    <source>
        <strain evidence="2 3">0125_3</strain>
    </source>
</reference>
<keyword evidence="1" id="KW-0812">Transmembrane</keyword>
<dbReference type="AlphaFoldDB" id="A0A6M4GRK9"/>
<proteinExistence type="predicted"/>
<gene>
    <name evidence="2" type="ORF">DSM104443_00941</name>
</gene>
<keyword evidence="1" id="KW-1133">Transmembrane helix</keyword>
<dbReference type="Proteomes" id="UP000501534">
    <property type="component" value="Chromosome"/>
</dbReference>
<dbReference type="KEGG" id="uru:DSM104443_00941"/>
<evidence type="ECO:0000256" key="1">
    <source>
        <dbReference type="SAM" id="Phobius"/>
    </source>
</evidence>
<feature type="transmembrane region" description="Helical" evidence="1">
    <location>
        <begin position="85"/>
        <end position="103"/>
    </location>
</feature>
<protein>
    <submittedName>
        <fullName evidence="2">Uncharacterized protein</fullName>
    </submittedName>
</protein>
<accession>A0A6M4GRK9</accession>
<keyword evidence="3" id="KW-1185">Reference proteome</keyword>
<feature type="transmembrane region" description="Helical" evidence="1">
    <location>
        <begin position="36"/>
        <end position="65"/>
    </location>
</feature>
<evidence type="ECO:0000313" key="3">
    <source>
        <dbReference type="Proteomes" id="UP000501534"/>
    </source>
</evidence>
<dbReference type="EMBL" id="CP053069">
    <property type="protein sequence ID" value="QJR09891.1"/>
    <property type="molecule type" value="Genomic_DNA"/>
</dbReference>
<name>A0A6M4GRK9_9PROT</name>
<organism evidence="2 3">
    <name type="scientific">Usitatibacter rugosus</name>
    <dbReference type="NCBI Taxonomy" id="2732067"/>
    <lineage>
        <taxon>Bacteria</taxon>
        <taxon>Pseudomonadati</taxon>
        <taxon>Pseudomonadota</taxon>
        <taxon>Betaproteobacteria</taxon>
        <taxon>Nitrosomonadales</taxon>
        <taxon>Usitatibacteraceae</taxon>
        <taxon>Usitatibacter</taxon>
    </lineage>
</organism>
<keyword evidence="1" id="KW-0472">Membrane</keyword>